<reference evidence="2 3" key="1">
    <citation type="submission" date="2016-10" db="EMBL/GenBank/DDBJ databases">
        <title>The whole genome sequencing and assembly of B. asteroides DSM 20089 strain.</title>
        <authorList>
            <person name="Lee Y.-J."/>
            <person name="Park M.-K."/>
            <person name="Yi H."/>
            <person name="Bahn Y.-S."/>
            <person name="Kim J.F."/>
            <person name="Lee D.-W."/>
        </authorList>
    </citation>
    <scope>NUCLEOTIDE SEQUENCE [LARGE SCALE GENOMIC DNA]</scope>
    <source>
        <strain evidence="2 3">DSM 20089</strain>
    </source>
</reference>
<proteinExistence type="predicted"/>
<dbReference type="Proteomes" id="UP000224056">
    <property type="component" value="Chromosome"/>
</dbReference>
<dbReference type="EMBL" id="CP017696">
    <property type="protein sequence ID" value="ATO41995.1"/>
    <property type="molecule type" value="Genomic_DNA"/>
</dbReference>
<dbReference type="RefSeq" id="WP_015022664.1">
    <property type="nucleotide sequence ID" value="NZ_CP017696.1"/>
</dbReference>
<dbReference type="AlphaFoldDB" id="A0AAD0ABW1"/>
<name>A0AAD0ABW1_9BIFI</name>
<accession>A0AAD0ABW1</accession>
<protein>
    <submittedName>
        <fullName evidence="2">Glycosyl transferase</fullName>
    </submittedName>
</protein>
<dbReference type="InterPro" id="IPR025536">
    <property type="entry name" value="DUF4422"/>
</dbReference>
<keyword evidence="2" id="KW-0808">Transferase</keyword>
<evidence type="ECO:0000313" key="2">
    <source>
        <dbReference type="EMBL" id="ATO41995.1"/>
    </source>
</evidence>
<dbReference type="GeneID" id="93051246"/>
<organism evidence="2 3">
    <name type="scientific">Bifidobacterium asteroides DSM 20089</name>
    <dbReference type="NCBI Taxonomy" id="1437594"/>
    <lineage>
        <taxon>Bacteria</taxon>
        <taxon>Bacillati</taxon>
        <taxon>Actinomycetota</taxon>
        <taxon>Actinomycetes</taxon>
        <taxon>Bifidobacteriales</taxon>
        <taxon>Bifidobacteriaceae</taxon>
        <taxon>Bifidobacterium</taxon>
    </lineage>
</organism>
<sequence>MNRHPGRDTSPANDITVAVVSHKSYPAPNKSPYLPLHLGAALHPDILEDWAQDNTGANISEKNGEYSELTGLYWLWKNCGSQYQGLVHYRRYLGSKSLAGRMPTNHWQSRVVQEDELRELFQSVDIILPRKRNYFIETIYSHYAHTFPAIQLDKTREIIDSTWHGYLPAFDHVMASTTAHMFNIFIMEKKKLDDYCSWLFPILAELENHIDDTGYDAFNLRYPGRISEMLLDVWLYTNGYGFTELPIINSEPVNWVKKGSSFLRAKFTGKKYASSF</sequence>
<dbReference type="Pfam" id="PF14393">
    <property type="entry name" value="DUF4422"/>
    <property type="match status" value="1"/>
</dbReference>
<dbReference type="GO" id="GO:0016740">
    <property type="term" value="F:transferase activity"/>
    <property type="evidence" value="ECO:0007669"/>
    <property type="project" value="UniProtKB-KW"/>
</dbReference>
<evidence type="ECO:0000313" key="3">
    <source>
        <dbReference type="Proteomes" id="UP000224056"/>
    </source>
</evidence>
<evidence type="ECO:0000259" key="1">
    <source>
        <dbReference type="Pfam" id="PF14393"/>
    </source>
</evidence>
<feature type="domain" description="DUF4422" evidence="1">
    <location>
        <begin position="17"/>
        <end position="238"/>
    </location>
</feature>
<gene>
    <name evidence="2" type="ORF">BA20089_07610</name>
</gene>